<evidence type="ECO:0000259" key="8">
    <source>
        <dbReference type="SMART" id="SM00337"/>
    </source>
</evidence>
<feature type="compositionally biased region" description="Polar residues" evidence="7">
    <location>
        <begin position="32"/>
        <end position="48"/>
    </location>
</feature>
<sequence length="348" mass="38434">MFPKPKPSYIFFLQNGVVDGLHRDTSPQVSIGASLGSENGSVASCNSSKRPKDLVMPPLKGYQDKRFQELGDDHGSLPSTPEVDGNPDVPGGAEDEVLENDTKHLISRFLQEFTGLSKRQWSESKELSTMNRVVEDLLTKHRFAYNGIIKKLSLDDKSEDMTFVTKTARSLFADGITNWGRISSLVAFGAVVAVHLKEKGREECVELVGQEISTYLLSEQKDWLLKNNSWSGFVEFFRITDPESTVRNTLMAVAGFAGLGATLALLISTWSAKCEHRPLENESCVSLAPGIRSCYLSTTTHLSWAAEIWAAGVDQQDESNLNIGWILPLHNDCWRQAPAPCVSAGKRE</sequence>
<evidence type="ECO:0000256" key="2">
    <source>
        <dbReference type="ARBA" id="ARBA00004496"/>
    </source>
</evidence>
<dbReference type="GO" id="GO:0005741">
    <property type="term" value="C:mitochondrial outer membrane"/>
    <property type="evidence" value="ECO:0007669"/>
    <property type="project" value="TreeGrafter"/>
</dbReference>
<reference evidence="9" key="2">
    <citation type="submission" date="2025-09" db="UniProtKB">
        <authorList>
            <consortium name="Ensembl"/>
        </authorList>
    </citation>
    <scope>IDENTIFICATION</scope>
</reference>
<dbReference type="SUPFAM" id="SSF56854">
    <property type="entry name" value="Bcl-2 inhibitors of programmed cell death"/>
    <property type="match status" value="1"/>
</dbReference>
<dbReference type="InterPro" id="IPR026298">
    <property type="entry name" value="Bcl-2_fam"/>
</dbReference>
<evidence type="ECO:0000313" key="10">
    <source>
        <dbReference type="Proteomes" id="UP000264800"/>
    </source>
</evidence>
<reference evidence="9" key="1">
    <citation type="submission" date="2025-08" db="UniProtKB">
        <authorList>
            <consortium name="Ensembl"/>
        </authorList>
    </citation>
    <scope>IDENTIFICATION</scope>
</reference>
<keyword evidence="6" id="KW-0539">Nucleus</keyword>
<dbReference type="AlphaFoldDB" id="A0A3Q3B4P5"/>
<dbReference type="GeneTree" id="ENSGT01130000278292"/>
<feature type="region of interest" description="Disordered" evidence="7">
    <location>
        <begin position="69"/>
        <end position="94"/>
    </location>
</feature>
<evidence type="ECO:0000256" key="5">
    <source>
        <dbReference type="ARBA" id="ARBA00022703"/>
    </source>
</evidence>
<name>A0A3Q3B4P5_KRYMA</name>
<keyword evidence="4" id="KW-0963">Cytoplasm</keyword>
<dbReference type="STRING" id="37003.ENSKMAP00000024055"/>
<dbReference type="GO" id="GO:0001836">
    <property type="term" value="P:release of cytochrome c from mitochondria"/>
    <property type="evidence" value="ECO:0007669"/>
    <property type="project" value="TreeGrafter"/>
</dbReference>
<dbReference type="GO" id="GO:0015267">
    <property type="term" value="F:channel activity"/>
    <property type="evidence" value="ECO:0007669"/>
    <property type="project" value="TreeGrafter"/>
</dbReference>
<dbReference type="InterPro" id="IPR002475">
    <property type="entry name" value="Bcl2-like"/>
</dbReference>
<evidence type="ECO:0000313" key="9">
    <source>
        <dbReference type="Ensembl" id="ENSKMAP00000024055.1"/>
    </source>
</evidence>
<dbReference type="PRINTS" id="PR01862">
    <property type="entry name" value="BCL2FAMILY"/>
</dbReference>
<evidence type="ECO:0000256" key="1">
    <source>
        <dbReference type="ARBA" id="ARBA00004123"/>
    </source>
</evidence>
<dbReference type="PANTHER" id="PTHR11256">
    <property type="entry name" value="BCL-2 RELATED"/>
    <property type="match status" value="1"/>
</dbReference>
<dbReference type="GO" id="GO:0008630">
    <property type="term" value="P:intrinsic apoptotic signaling pathway in response to DNA damage"/>
    <property type="evidence" value="ECO:0007669"/>
    <property type="project" value="TreeGrafter"/>
</dbReference>
<evidence type="ECO:0000256" key="6">
    <source>
        <dbReference type="ARBA" id="ARBA00023242"/>
    </source>
</evidence>
<comment type="similarity">
    <text evidence="3">Belongs to the Bcl-2 family.</text>
</comment>
<evidence type="ECO:0000256" key="7">
    <source>
        <dbReference type="SAM" id="MobiDB-lite"/>
    </source>
</evidence>
<dbReference type="Gene3D" id="1.10.437.10">
    <property type="entry name" value="Blc2-like"/>
    <property type="match status" value="1"/>
</dbReference>
<dbReference type="GO" id="GO:0008053">
    <property type="term" value="P:mitochondrial fusion"/>
    <property type="evidence" value="ECO:0007669"/>
    <property type="project" value="TreeGrafter"/>
</dbReference>
<feature type="domain" description="Bcl-2 Bcl-2 homology region 1-3" evidence="8">
    <location>
        <begin position="130"/>
        <end position="230"/>
    </location>
</feature>
<dbReference type="InterPro" id="IPR036834">
    <property type="entry name" value="Bcl-2-like_sf"/>
</dbReference>
<dbReference type="InterPro" id="IPR013281">
    <property type="entry name" value="Apop_reg_Mc1"/>
</dbReference>
<dbReference type="GO" id="GO:0097192">
    <property type="term" value="P:extrinsic apoptotic signaling pathway in absence of ligand"/>
    <property type="evidence" value="ECO:0007669"/>
    <property type="project" value="TreeGrafter"/>
</dbReference>
<evidence type="ECO:0000256" key="3">
    <source>
        <dbReference type="ARBA" id="ARBA00009458"/>
    </source>
</evidence>
<dbReference type="PRINTS" id="PR01866">
    <property type="entry name" value="APOPREGMCL1"/>
</dbReference>
<dbReference type="Pfam" id="PF00452">
    <property type="entry name" value="Bcl-2"/>
    <property type="match status" value="1"/>
</dbReference>
<evidence type="ECO:0000256" key="4">
    <source>
        <dbReference type="ARBA" id="ARBA00022490"/>
    </source>
</evidence>
<dbReference type="GO" id="GO:0042981">
    <property type="term" value="P:regulation of apoptotic process"/>
    <property type="evidence" value="ECO:0007669"/>
    <property type="project" value="InterPro"/>
</dbReference>
<protein>
    <submittedName>
        <fullName evidence="9">MCL1 apoptosis regulator, BCL2 family member b</fullName>
    </submittedName>
</protein>
<dbReference type="FunFam" id="1.10.437.10:FF:000017">
    <property type="entry name" value="MCL1, BCL2 family apoptosis regulator"/>
    <property type="match status" value="1"/>
</dbReference>
<dbReference type="GO" id="GO:0051400">
    <property type="term" value="F:BH domain binding"/>
    <property type="evidence" value="ECO:0007669"/>
    <property type="project" value="TreeGrafter"/>
</dbReference>
<dbReference type="Proteomes" id="UP000264800">
    <property type="component" value="Unplaced"/>
</dbReference>
<dbReference type="InterPro" id="IPR046371">
    <property type="entry name" value="Bcl-2_BH1-3"/>
</dbReference>
<dbReference type="SMART" id="SM00337">
    <property type="entry name" value="BCL"/>
    <property type="match status" value="1"/>
</dbReference>
<dbReference type="PROSITE" id="PS50062">
    <property type="entry name" value="BCL2_FAMILY"/>
    <property type="match status" value="1"/>
</dbReference>
<feature type="region of interest" description="Disordered" evidence="7">
    <location>
        <begin position="32"/>
        <end position="56"/>
    </location>
</feature>
<keyword evidence="5" id="KW-0053">Apoptosis</keyword>
<dbReference type="Ensembl" id="ENSKMAT00000024360.1">
    <property type="protein sequence ID" value="ENSKMAP00000024055.1"/>
    <property type="gene ID" value="ENSKMAG00000017846.1"/>
</dbReference>
<dbReference type="PANTHER" id="PTHR11256:SF46">
    <property type="entry name" value="INDUCED MYELOID LEUKEMIA CELL DIFFERENTIATION PROTEIN MCL-1"/>
    <property type="match status" value="1"/>
</dbReference>
<organism evidence="9 10">
    <name type="scientific">Kryptolebias marmoratus</name>
    <name type="common">Mangrove killifish</name>
    <name type="synonym">Rivulus marmoratus</name>
    <dbReference type="NCBI Taxonomy" id="37003"/>
    <lineage>
        <taxon>Eukaryota</taxon>
        <taxon>Metazoa</taxon>
        <taxon>Chordata</taxon>
        <taxon>Craniata</taxon>
        <taxon>Vertebrata</taxon>
        <taxon>Euteleostomi</taxon>
        <taxon>Actinopterygii</taxon>
        <taxon>Neopterygii</taxon>
        <taxon>Teleostei</taxon>
        <taxon>Neoteleostei</taxon>
        <taxon>Acanthomorphata</taxon>
        <taxon>Ovalentaria</taxon>
        <taxon>Atherinomorphae</taxon>
        <taxon>Cyprinodontiformes</taxon>
        <taxon>Rivulidae</taxon>
        <taxon>Kryptolebias</taxon>
    </lineage>
</organism>
<keyword evidence="10" id="KW-1185">Reference proteome</keyword>
<accession>A0A3Q3B4P5</accession>
<comment type="subcellular location">
    <subcellularLocation>
        <location evidence="2">Cytoplasm</location>
    </subcellularLocation>
    <subcellularLocation>
        <location evidence="1">Nucleus</location>
    </subcellularLocation>
</comment>
<dbReference type="CDD" id="cd06845">
    <property type="entry name" value="Bcl-2_like"/>
    <property type="match status" value="1"/>
</dbReference>
<proteinExistence type="inferred from homology"/>
<dbReference type="GO" id="GO:0005634">
    <property type="term" value="C:nucleus"/>
    <property type="evidence" value="ECO:0007669"/>
    <property type="project" value="UniProtKB-SubCell"/>
</dbReference>